<accession>A0A7V6A5A4</accession>
<feature type="transmembrane region" description="Helical" evidence="6">
    <location>
        <begin position="163"/>
        <end position="183"/>
    </location>
</feature>
<evidence type="ECO:0000256" key="6">
    <source>
        <dbReference type="RuleBase" id="RU004379"/>
    </source>
</evidence>
<name>A0A7V6A5A4_9BACT</name>
<evidence type="ECO:0000313" key="7">
    <source>
        <dbReference type="EMBL" id="HHS30440.1"/>
    </source>
</evidence>
<feature type="transmembrane region" description="Helical" evidence="6">
    <location>
        <begin position="204"/>
        <end position="226"/>
    </location>
</feature>
<keyword evidence="3 6" id="KW-0812">Transmembrane</keyword>
<comment type="subcellular location">
    <subcellularLocation>
        <location evidence="1">Membrane</location>
        <topology evidence="1">Multi-pass membrane protein</topology>
    </subcellularLocation>
</comment>
<feature type="transmembrane region" description="Helical" evidence="6">
    <location>
        <begin position="44"/>
        <end position="70"/>
    </location>
</feature>
<organism evidence="7">
    <name type="scientific">Desulfobacca acetoxidans</name>
    <dbReference type="NCBI Taxonomy" id="60893"/>
    <lineage>
        <taxon>Bacteria</taxon>
        <taxon>Pseudomonadati</taxon>
        <taxon>Thermodesulfobacteriota</taxon>
        <taxon>Desulfobaccia</taxon>
        <taxon>Desulfobaccales</taxon>
        <taxon>Desulfobaccaceae</taxon>
        <taxon>Desulfobacca</taxon>
    </lineage>
</organism>
<sequence length="231" mass="25396">MPTYQQRAGVSVAHGDFIRRVYNWMGLGLALTALVALYTTTNHYLLSLILGNSLVFFGLIIGELALVIVLSAAINRLQASTATLLFFLYAGLTGLTLSVIFLAYTRASLTSTFFVTAGTFAVTSFYGYTTQRDLTSWGSFFFMGLIGIIIASVVNFFLHSPMIYWVVTYAGVLIFVGLTAYDTQKLKEMALAGFADEETARKGAVMGALALYLDFINLFLMLLRIMGSRRD</sequence>
<dbReference type="Pfam" id="PF01027">
    <property type="entry name" value="Bax1-I"/>
    <property type="match status" value="1"/>
</dbReference>
<dbReference type="InterPro" id="IPR006214">
    <property type="entry name" value="Bax_inhibitor_1-related"/>
</dbReference>
<feature type="transmembrane region" description="Helical" evidence="6">
    <location>
        <begin position="21"/>
        <end position="38"/>
    </location>
</feature>
<feature type="transmembrane region" description="Helical" evidence="6">
    <location>
        <begin position="140"/>
        <end position="157"/>
    </location>
</feature>
<dbReference type="GO" id="GO:0005886">
    <property type="term" value="C:plasma membrane"/>
    <property type="evidence" value="ECO:0007669"/>
    <property type="project" value="TreeGrafter"/>
</dbReference>
<evidence type="ECO:0000256" key="5">
    <source>
        <dbReference type="ARBA" id="ARBA00023136"/>
    </source>
</evidence>
<dbReference type="PANTHER" id="PTHR23291:SF50">
    <property type="entry name" value="PROTEIN LIFEGUARD 4"/>
    <property type="match status" value="1"/>
</dbReference>
<dbReference type="CDD" id="cd10432">
    <property type="entry name" value="BI-1-like_bacterial"/>
    <property type="match status" value="1"/>
</dbReference>
<dbReference type="AlphaFoldDB" id="A0A7V6A5A4"/>
<dbReference type="EMBL" id="DTGR01000188">
    <property type="protein sequence ID" value="HHS30440.1"/>
    <property type="molecule type" value="Genomic_DNA"/>
</dbReference>
<proteinExistence type="inferred from homology"/>
<evidence type="ECO:0000256" key="3">
    <source>
        <dbReference type="ARBA" id="ARBA00022692"/>
    </source>
</evidence>
<keyword evidence="5 6" id="KW-0472">Membrane</keyword>
<dbReference type="PANTHER" id="PTHR23291">
    <property type="entry name" value="BAX INHIBITOR-RELATED"/>
    <property type="match status" value="1"/>
</dbReference>
<evidence type="ECO:0000256" key="4">
    <source>
        <dbReference type="ARBA" id="ARBA00022989"/>
    </source>
</evidence>
<reference evidence="7" key="1">
    <citation type="journal article" date="2020" name="mSystems">
        <title>Genome- and Community-Level Interaction Insights into Carbon Utilization and Element Cycling Functions of Hydrothermarchaeota in Hydrothermal Sediment.</title>
        <authorList>
            <person name="Zhou Z."/>
            <person name="Liu Y."/>
            <person name="Xu W."/>
            <person name="Pan J."/>
            <person name="Luo Z.H."/>
            <person name="Li M."/>
        </authorList>
    </citation>
    <scope>NUCLEOTIDE SEQUENCE [LARGE SCALE GENOMIC DNA]</scope>
    <source>
        <strain evidence="7">SpSt-767</strain>
    </source>
</reference>
<keyword evidence="4 6" id="KW-1133">Transmembrane helix</keyword>
<evidence type="ECO:0000256" key="1">
    <source>
        <dbReference type="ARBA" id="ARBA00004141"/>
    </source>
</evidence>
<comment type="similarity">
    <text evidence="2 6">Belongs to the BI1 family.</text>
</comment>
<feature type="transmembrane region" description="Helical" evidence="6">
    <location>
        <begin position="110"/>
        <end position="128"/>
    </location>
</feature>
<feature type="transmembrane region" description="Helical" evidence="6">
    <location>
        <begin position="82"/>
        <end position="104"/>
    </location>
</feature>
<comment type="caution">
    <text evidence="7">The sequence shown here is derived from an EMBL/GenBank/DDBJ whole genome shotgun (WGS) entry which is preliminary data.</text>
</comment>
<evidence type="ECO:0000256" key="2">
    <source>
        <dbReference type="ARBA" id="ARBA00010350"/>
    </source>
</evidence>
<gene>
    <name evidence="7" type="ORF">ENV52_12155</name>
</gene>
<protein>
    <submittedName>
        <fullName evidence="7">Bax inhibitor-1/YccA family protein</fullName>
    </submittedName>
</protein>